<protein>
    <recommendedName>
        <fullName evidence="10">Major facilitator superfamily (MFS) profile domain-containing protein</fullName>
    </recommendedName>
</protein>
<feature type="transmembrane region" description="Helical" evidence="7">
    <location>
        <begin position="432"/>
        <end position="456"/>
    </location>
</feature>
<gene>
    <name evidence="8" type="ORF">EHS25_000974</name>
</gene>
<feature type="transmembrane region" description="Helical" evidence="7">
    <location>
        <begin position="209"/>
        <end position="227"/>
    </location>
</feature>
<keyword evidence="2" id="KW-0813">Transport</keyword>
<sequence length="554" mass="61255">MPISPDPSHTPPPSPPPYPSRDSSITAIPPSPTHTYLSTKGAKPTMNHAEKNLADAPGYVGPTSTDASVVVDPAKDRAAQGRMTSEDEELLQFEIDPAEQKKLIRKLDMLIAPLVMVLYLIAFLDRSNIGNAYTAGLGTDLKNFPVNGLSTATSLFYVTYVTLETPMATLLKTLRPSRLIPGVTIAWGATVLGSGFLRTYGQLLATRLILGACEAALSPCMFLWLTVWYKRNEIATRQCYLFISAAISGVVGGLIAAGLLKMDGLHGLRGWQWLYIIEGSITIAIGILVLFIMPDDYQSAWILNDREKFLMRVRDIQSREYMGDMSWSWVEVKKALTEPVVWLSGFSQLGFDVCLYGFSTFLVVIIQQFGFGTIESQLLTAPVYFLAAVVYFTGARFSDHRGVRYWLLMPLGAVSCVGYAILTGYHGSVGPMLFACFLCGMGIYICVGLHITMLSLNMAGYRKRSTAIGINQTIGNIGGVIAGQIYRTSDKPYYRLGHGVSLGFFAFGLLCMTLEWRFYVRRNKAKERMTAEDKAMMDEAGVTGDRHYSFKYEW</sequence>
<keyword evidence="9" id="KW-1185">Reference proteome</keyword>
<evidence type="ECO:0000256" key="5">
    <source>
        <dbReference type="ARBA" id="ARBA00023136"/>
    </source>
</evidence>
<dbReference type="PANTHER" id="PTHR43791">
    <property type="entry name" value="PERMEASE-RELATED"/>
    <property type="match status" value="1"/>
</dbReference>
<keyword evidence="3 7" id="KW-0812">Transmembrane</keyword>
<evidence type="ECO:0000256" key="2">
    <source>
        <dbReference type="ARBA" id="ARBA00022448"/>
    </source>
</evidence>
<keyword evidence="5 7" id="KW-0472">Membrane</keyword>
<dbReference type="InterPro" id="IPR036259">
    <property type="entry name" value="MFS_trans_sf"/>
</dbReference>
<evidence type="ECO:0008006" key="10">
    <source>
        <dbReference type="Google" id="ProtNLM"/>
    </source>
</evidence>
<feature type="transmembrane region" description="Helical" evidence="7">
    <location>
        <begin position="107"/>
        <end position="124"/>
    </location>
</feature>
<feature type="transmembrane region" description="Helical" evidence="7">
    <location>
        <begin position="498"/>
        <end position="519"/>
    </location>
</feature>
<dbReference type="SUPFAM" id="SSF103473">
    <property type="entry name" value="MFS general substrate transporter"/>
    <property type="match status" value="1"/>
</dbReference>
<evidence type="ECO:0000313" key="8">
    <source>
        <dbReference type="EMBL" id="RSH90369.1"/>
    </source>
</evidence>
<evidence type="ECO:0000256" key="3">
    <source>
        <dbReference type="ARBA" id="ARBA00022692"/>
    </source>
</evidence>
<feature type="transmembrane region" description="Helical" evidence="7">
    <location>
        <begin position="406"/>
        <end position="426"/>
    </location>
</feature>
<dbReference type="OrthoDB" id="2985014at2759"/>
<dbReference type="PANTHER" id="PTHR43791:SF24">
    <property type="entry name" value="NICOTINIC ACID PLASMA MEMBRANE TRANSPORTER"/>
    <property type="match status" value="1"/>
</dbReference>
<accession>A0A427YGT1</accession>
<feature type="compositionally biased region" description="Pro residues" evidence="6">
    <location>
        <begin position="1"/>
        <end position="19"/>
    </location>
</feature>
<feature type="transmembrane region" description="Helical" evidence="7">
    <location>
        <begin position="468"/>
        <end position="486"/>
    </location>
</feature>
<evidence type="ECO:0000256" key="6">
    <source>
        <dbReference type="SAM" id="MobiDB-lite"/>
    </source>
</evidence>
<feature type="transmembrane region" description="Helical" evidence="7">
    <location>
        <begin position="272"/>
        <end position="293"/>
    </location>
</feature>
<organism evidence="8 9">
    <name type="scientific">Saitozyma podzolica</name>
    <dbReference type="NCBI Taxonomy" id="1890683"/>
    <lineage>
        <taxon>Eukaryota</taxon>
        <taxon>Fungi</taxon>
        <taxon>Dikarya</taxon>
        <taxon>Basidiomycota</taxon>
        <taxon>Agaricomycotina</taxon>
        <taxon>Tremellomycetes</taxon>
        <taxon>Tremellales</taxon>
        <taxon>Trimorphomycetaceae</taxon>
        <taxon>Saitozyma</taxon>
    </lineage>
</organism>
<dbReference type="GO" id="GO:0016020">
    <property type="term" value="C:membrane"/>
    <property type="evidence" value="ECO:0007669"/>
    <property type="project" value="UniProtKB-SubCell"/>
</dbReference>
<dbReference type="InterPro" id="IPR011701">
    <property type="entry name" value="MFS"/>
</dbReference>
<comment type="subcellular location">
    <subcellularLocation>
        <location evidence="1">Membrane</location>
        <topology evidence="1">Multi-pass membrane protein</topology>
    </subcellularLocation>
</comment>
<proteinExistence type="predicted"/>
<evidence type="ECO:0000313" key="9">
    <source>
        <dbReference type="Proteomes" id="UP000279259"/>
    </source>
</evidence>
<feature type="transmembrane region" description="Helical" evidence="7">
    <location>
        <begin position="239"/>
        <end position="260"/>
    </location>
</feature>
<feature type="region of interest" description="Disordered" evidence="6">
    <location>
        <begin position="1"/>
        <end position="68"/>
    </location>
</feature>
<dbReference type="Gene3D" id="1.20.1250.20">
    <property type="entry name" value="MFS general substrate transporter like domains"/>
    <property type="match status" value="2"/>
</dbReference>
<feature type="transmembrane region" description="Helical" evidence="7">
    <location>
        <begin position="179"/>
        <end position="197"/>
    </location>
</feature>
<keyword evidence="4 7" id="KW-1133">Transmembrane helix</keyword>
<evidence type="ECO:0000256" key="7">
    <source>
        <dbReference type="SAM" id="Phobius"/>
    </source>
</evidence>
<reference evidence="8 9" key="1">
    <citation type="submission" date="2018-11" db="EMBL/GenBank/DDBJ databases">
        <title>Genome sequence of Saitozyma podzolica DSM 27192.</title>
        <authorList>
            <person name="Aliyu H."/>
            <person name="Gorte O."/>
            <person name="Ochsenreither K."/>
        </authorList>
    </citation>
    <scope>NUCLEOTIDE SEQUENCE [LARGE SCALE GENOMIC DNA]</scope>
    <source>
        <strain evidence="8 9">DSM 27192</strain>
    </source>
</reference>
<comment type="caution">
    <text evidence="8">The sequence shown here is derived from an EMBL/GenBank/DDBJ whole genome shotgun (WGS) entry which is preliminary data.</text>
</comment>
<dbReference type="EMBL" id="RSCD01000010">
    <property type="protein sequence ID" value="RSH90369.1"/>
    <property type="molecule type" value="Genomic_DNA"/>
</dbReference>
<dbReference type="Pfam" id="PF07690">
    <property type="entry name" value="MFS_1"/>
    <property type="match status" value="1"/>
</dbReference>
<feature type="transmembrane region" description="Helical" evidence="7">
    <location>
        <begin position="377"/>
        <end position="394"/>
    </location>
</feature>
<dbReference type="FunFam" id="1.20.1250.20:FF:000013">
    <property type="entry name" value="MFS general substrate transporter"/>
    <property type="match status" value="1"/>
</dbReference>
<name>A0A427YGT1_9TREE</name>
<evidence type="ECO:0000256" key="4">
    <source>
        <dbReference type="ARBA" id="ARBA00022989"/>
    </source>
</evidence>
<feature type="transmembrane region" description="Helical" evidence="7">
    <location>
        <begin position="353"/>
        <end position="371"/>
    </location>
</feature>
<dbReference type="GO" id="GO:0022857">
    <property type="term" value="F:transmembrane transporter activity"/>
    <property type="evidence" value="ECO:0007669"/>
    <property type="project" value="InterPro"/>
</dbReference>
<feature type="transmembrane region" description="Helical" evidence="7">
    <location>
        <begin position="144"/>
        <end position="163"/>
    </location>
</feature>
<evidence type="ECO:0000256" key="1">
    <source>
        <dbReference type="ARBA" id="ARBA00004141"/>
    </source>
</evidence>
<dbReference type="AlphaFoldDB" id="A0A427YGT1"/>
<dbReference type="FunFam" id="1.20.1250.20:FF:000018">
    <property type="entry name" value="MFS transporter permease"/>
    <property type="match status" value="1"/>
</dbReference>
<dbReference type="Proteomes" id="UP000279259">
    <property type="component" value="Unassembled WGS sequence"/>
</dbReference>